<dbReference type="EMBL" id="GBXM01082632">
    <property type="protein sequence ID" value="JAH25945.1"/>
    <property type="molecule type" value="Transcribed_RNA"/>
</dbReference>
<name>A0A0E9RBT5_ANGAN</name>
<accession>A0A0E9RBT5</accession>
<protein>
    <submittedName>
        <fullName evidence="1">Uncharacterized protein</fullName>
    </submittedName>
</protein>
<reference evidence="1" key="1">
    <citation type="submission" date="2014-11" db="EMBL/GenBank/DDBJ databases">
        <authorList>
            <person name="Amaro Gonzalez C."/>
        </authorList>
    </citation>
    <scope>NUCLEOTIDE SEQUENCE</scope>
</reference>
<organism evidence="1">
    <name type="scientific">Anguilla anguilla</name>
    <name type="common">European freshwater eel</name>
    <name type="synonym">Muraena anguilla</name>
    <dbReference type="NCBI Taxonomy" id="7936"/>
    <lineage>
        <taxon>Eukaryota</taxon>
        <taxon>Metazoa</taxon>
        <taxon>Chordata</taxon>
        <taxon>Craniata</taxon>
        <taxon>Vertebrata</taxon>
        <taxon>Euteleostomi</taxon>
        <taxon>Actinopterygii</taxon>
        <taxon>Neopterygii</taxon>
        <taxon>Teleostei</taxon>
        <taxon>Anguilliformes</taxon>
        <taxon>Anguillidae</taxon>
        <taxon>Anguilla</taxon>
    </lineage>
</organism>
<reference evidence="1" key="2">
    <citation type="journal article" date="2015" name="Fish Shellfish Immunol.">
        <title>Early steps in the European eel (Anguilla anguilla)-Vibrio vulnificus interaction in the gills: Role of the RtxA13 toxin.</title>
        <authorList>
            <person name="Callol A."/>
            <person name="Pajuelo D."/>
            <person name="Ebbesson L."/>
            <person name="Teles M."/>
            <person name="MacKenzie S."/>
            <person name="Amaro C."/>
        </authorList>
    </citation>
    <scope>NUCLEOTIDE SEQUENCE</scope>
</reference>
<dbReference type="AlphaFoldDB" id="A0A0E9RBT5"/>
<sequence length="25" mass="2934">MEVTLSASFKLPHLSRDMVKVKLFR</sequence>
<evidence type="ECO:0000313" key="1">
    <source>
        <dbReference type="EMBL" id="JAH25945.1"/>
    </source>
</evidence>
<proteinExistence type="predicted"/>